<organism evidence="2 3">
    <name type="scientific">Rhodococcus opacus</name>
    <name type="common">Nocardia opaca</name>
    <dbReference type="NCBI Taxonomy" id="37919"/>
    <lineage>
        <taxon>Bacteria</taxon>
        <taxon>Bacillati</taxon>
        <taxon>Actinomycetota</taxon>
        <taxon>Actinomycetes</taxon>
        <taxon>Mycobacteriales</taxon>
        <taxon>Nocardiaceae</taxon>
        <taxon>Rhodococcus</taxon>
    </lineage>
</organism>
<dbReference type="RefSeq" id="WP_064079866.1">
    <property type="nucleotide sequence ID" value="NZ_CP008950.1"/>
</dbReference>
<gene>
    <name evidence="2" type="ORF">EP51_44300</name>
</gene>
<name>A0A076EYM1_RHOOP</name>
<geneLocation type="plasmid" evidence="2 3">
    <name>pPDG3</name>
</geneLocation>
<sequence>MHPNQPQRPIQPTQNAAGLSDEDQLSLLMAAPLILGLLVAALPTMSTKATAWLLAHDLIVEASASPLVTIPGTEGAGLDLRRLIIVVAVLALAATLALSGVRRSIDRRRQQRLRRGDSA</sequence>
<evidence type="ECO:0000313" key="2">
    <source>
        <dbReference type="EMBL" id="AII11090.1"/>
    </source>
</evidence>
<feature type="transmembrane region" description="Helical" evidence="1">
    <location>
        <begin position="25"/>
        <end position="44"/>
    </location>
</feature>
<feature type="transmembrane region" description="Helical" evidence="1">
    <location>
        <begin position="83"/>
        <end position="105"/>
    </location>
</feature>
<dbReference type="Proteomes" id="UP000028488">
    <property type="component" value="Plasmid pPDG3"/>
</dbReference>
<proteinExistence type="predicted"/>
<keyword evidence="1" id="KW-0472">Membrane</keyword>
<keyword evidence="2" id="KW-0614">Plasmid</keyword>
<reference evidence="2 3" key="1">
    <citation type="submission" date="2014-07" db="EMBL/GenBank/DDBJ databases">
        <title>Genome Sequence of Rhodococcus opacus Strain R7, a Biodegrader of Mono- and Polycyclic Aromatic Hydrocarbons.</title>
        <authorList>
            <person name="Di Gennaro P."/>
            <person name="Zampolli J."/>
            <person name="Presti I."/>
            <person name="Cappelletti M."/>
            <person name="D'Ursi P."/>
            <person name="Orro A."/>
            <person name="Mezzelani A."/>
            <person name="Milanesi L."/>
        </authorList>
    </citation>
    <scope>NUCLEOTIDE SEQUENCE [LARGE SCALE GENOMIC DNA]</scope>
    <source>
        <strain evidence="2 3">R7</strain>
        <plasmid evidence="2">pPDG3</plasmid>
    </source>
</reference>
<keyword evidence="1" id="KW-1133">Transmembrane helix</keyword>
<protein>
    <submittedName>
        <fullName evidence="2">Membrane protein</fullName>
    </submittedName>
</protein>
<keyword evidence="1" id="KW-0812">Transmembrane</keyword>
<dbReference type="EMBL" id="CP008950">
    <property type="protein sequence ID" value="AII11090.1"/>
    <property type="molecule type" value="Genomic_DNA"/>
</dbReference>
<accession>A0A076EYM1</accession>
<evidence type="ECO:0000256" key="1">
    <source>
        <dbReference type="SAM" id="Phobius"/>
    </source>
</evidence>
<evidence type="ECO:0000313" key="3">
    <source>
        <dbReference type="Proteomes" id="UP000028488"/>
    </source>
</evidence>
<dbReference type="AlphaFoldDB" id="A0A076EYM1"/>